<dbReference type="Proteomes" id="UP001227268">
    <property type="component" value="Unassembled WGS sequence"/>
</dbReference>
<organism evidence="1 2">
    <name type="scientific">Naganishia friedmannii</name>
    <dbReference type="NCBI Taxonomy" id="89922"/>
    <lineage>
        <taxon>Eukaryota</taxon>
        <taxon>Fungi</taxon>
        <taxon>Dikarya</taxon>
        <taxon>Basidiomycota</taxon>
        <taxon>Agaricomycotina</taxon>
        <taxon>Tremellomycetes</taxon>
        <taxon>Filobasidiales</taxon>
        <taxon>Filobasidiaceae</taxon>
        <taxon>Naganishia</taxon>
    </lineage>
</organism>
<evidence type="ECO:0000313" key="2">
    <source>
        <dbReference type="Proteomes" id="UP001227268"/>
    </source>
</evidence>
<evidence type="ECO:0000313" key="1">
    <source>
        <dbReference type="EMBL" id="KAJ9092800.1"/>
    </source>
</evidence>
<comment type="caution">
    <text evidence="1">The sequence shown here is derived from an EMBL/GenBank/DDBJ whole genome shotgun (WGS) entry which is preliminary data.</text>
</comment>
<gene>
    <name evidence="1" type="ORF">QFC21_006676</name>
</gene>
<sequence length="472" mass="52455">MPEAIQSQKKLGGRTAIVGTGSRGQLFLRGVVDRAHIPGNAVVALCDSNEGRIKLYNRLLAELGQPQAAEYGEQDFEKMLDDEHVEVLVVTTVDATHDRYIIPALRRGIKVLTEKPMTTDIEKCKAILRTVKETNNHLTVTFNYRFNPVHEKVQNLIAEGKIGKVLSVHFEWLLNTVHGADRWHRSKDNSGGLMVHKSGHHFDLVNWWVNSSPKQVVGMGKTAFYGKKNGEEHGWAKVCPRLSDDLSGHMLSLSTGVIKDYKRAYGSEEAKTDPFALDMNKDETLKELYVDNEQYDGYIRDSNVFGDDIAIEDDMSVLVRYQNDVIMTYHLTAYSPWEGYRVMFNGSHGRLELEVVESTHNSLEQPAFVGPGSIHGTRAMANAGHAKLSLHPLWQKPVDIPVYYDHAGHGGGDERLLSSIFGPLKGDEPEKEGASSMACTEIDGANALAIGLAANESFVTGKMIDVEEMLRI</sequence>
<accession>A0ACC2V0D0</accession>
<name>A0ACC2V0D0_9TREE</name>
<keyword evidence="2" id="KW-1185">Reference proteome</keyword>
<protein>
    <submittedName>
        <fullName evidence="1">Uncharacterized protein</fullName>
    </submittedName>
</protein>
<dbReference type="EMBL" id="JASBWT010000035">
    <property type="protein sequence ID" value="KAJ9092800.1"/>
    <property type="molecule type" value="Genomic_DNA"/>
</dbReference>
<proteinExistence type="predicted"/>
<reference evidence="1" key="1">
    <citation type="submission" date="2023-04" db="EMBL/GenBank/DDBJ databases">
        <title>Draft Genome sequencing of Naganishia species isolated from polar environments using Oxford Nanopore Technology.</title>
        <authorList>
            <person name="Leo P."/>
            <person name="Venkateswaran K."/>
        </authorList>
    </citation>
    <scope>NUCLEOTIDE SEQUENCE</scope>
    <source>
        <strain evidence="1">MNA-CCFEE 5423</strain>
    </source>
</reference>